<dbReference type="InterPro" id="IPR019776">
    <property type="entry name" value="Flagellar_basal_body_rod_CS"/>
</dbReference>
<keyword evidence="6" id="KW-1185">Reference proteome</keyword>
<dbReference type="EMBL" id="JBBAXC010000020">
    <property type="protein sequence ID" value="MEI5909117.1"/>
    <property type="molecule type" value="Genomic_DNA"/>
</dbReference>
<sequence length="276" mass="30490">MNQTMITATNTLSQLQHKMDVISNNVANVNTNGFKKRSAVFTELLAQEFNNQRVSTQEIGRLTPEHIRVGVGSKVGHTQASFTQGSIQATERELDFAFTSSNQYLNVLNQSNTTSEISYTRDGALYVSPVGDGEMLLVDGNGNPLLNAEGEIISFPNDAKAFTLEENGVLIIETPRGNERIMLGITEIHQPQYLEQKGDNLLGLPTTLEVDINTVLTDLLGTERVEISLKQGYLEKSNVDLSKEMTDLINAQRSYQFQTKSISMADQMMGLVNGIR</sequence>
<evidence type="ECO:0000256" key="1">
    <source>
        <dbReference type="ARBA" id="ARBA00009677"/>
    </source>
</evidence>
<dbReference type="PROSITE" id="PS00588">
    <property type="entry name" value="FLAGELLA_BB_ROD"/>
    <property type="match status" value="1"/>
</dbReference>
<dbReference type="Proteomes" id="UP001312865">
    <property type="component" value="Unassembled WGS sequence"/>
</dbReference>
<accession>A0ABU8HIY0</accession>
<dbReference type="PANTHER" id="PTHR30435:SF19">
    <property type="entry name" value="FLAGELLAR BASAL-BODY ROD PROTEIN FLGG"/>
    <property type="match status" value="1"/>
</dbReference>
<reference evidence="5 6" key="1">
    <citation type="journal article" date="2018" name="J. Microbiol.">
        <title>Bacillus spongiae sp. nov., isolated from sponge of Jeju Island.</title>
        <authorList>
            <person name="Lee G.E."/>
            <person name="Im W.T."/>
            <person name="Park J.S."/>
        </authorList>
    </citation>
    <scope>NUCLEOTIDE SEQUENCE [LARGE SCALE GENOMIC DNA]</scope>
    <source>
        <strain evidence="5 6">135PIL107-10</strain>
    </source>
</reference>
<dbReference type="NCBIfam" id="TIGR03506">
    <property type="entry name" value="FlgEFG_subfam"/>
    <property type="match status" value="1"/>
</dbReference>
<dbReference type="Pfam" id="PF06429">
    <property type="entry name" value="Flg_bbr_C"/>
    <property type="match status" value="1"/>
</dbReference>
<dbReference type="PANTHER" id="PTHR30435">
    <property type="entry name" value="FLAGELLAR PROTEIN"/>
    <property type="match status" value="1"/>
</dbReference>
<evidence type="ECO:0000259" key="3">
    <source>
        <dbReference type="Pfam" id="PF00460"/>
    </source>
</evidence>
<evidence type="ECO:0000259" key="4">
    <source>
        <dbReference type="Pfam" id="PF06429"/>
    </source>
</evidence>
<evidence type="ECO:0000313" key="6">
    <source>
        <dbReference type="Proteomes" id="UP001312865"/>
    </source>
</evidence>
<dbReference type="Pfam" id="PF00460">
    <property type="entry name" value="Flg_bb_rod"/>
    <property type="match status" value="1"/>
</dbReference>
<gene>
    <name evidence="5" type="ORF">WAK64_18870</name>
</gene>
<keyword evidence="2" id="KW-0975">Bacterial flagellum</keyword>
<comment type="similarity">
    <text evidence="1 2">Belongs to the flagella basal body rod proteins family.</text>
</comment>
<organism evidence="5 6">
    <name type="scientific">Bacillus spongiae</name>
    <dbReference type="NCBI Taxonomy" id="2683610"/>
    <lineage>
        <taxon>Bacteria</taxon>
        <taxon>Bacillati</taxon>
        <taxon>Bacillota</taxon>
        <taxon>Bacilli</taxon>
        <taxon>Bacillales</taxon>
        <taxon>Bacillaceae</taxon>
        <taxon>Bacillus</taxon>
    </lineage>
</organism>
<keyword evidence="5" id="KW-0966">Cell projection</keyword>
<comment type="caution">
    <text evidence="5">The sequence shown here is derived from an EMBL/GenBank/DDBJ whole genome shotgun (WGS) entry which is preliminary data.</text>
</comment>
<name>A0ABU8HIY0_9BACI</name>
<dbReference type="InterPro" id="IPR001444">
    <property type="entry name" value="Flag_bb_rod_N"/>
</dbReference>
<dbReference type="RefSeq" id="WP_336588563.1">
    <property type="nucleotide sequence ID" value="NZ_JBBAXC010000020.1"/>
</dbReference>
<dbReference type="InterPro" id="IPR010930">
    <property type="entry name" value="Flg_bb/hook_C_dom"/>
</dbReference>
<keyword evidence="5" id="KW-0969">Cilium</keyword>
<feature type="domain" description="Flagellar basal-body/hook protein C-terminal" evidence="4">
    <location>
        <begin position="230"/>
        <end position="273"/>
    </location>
</feature>
<comment type="subcellular location">
    <subcellularLocation>
        <location evidence="2">Bacterial flagellum basal body</location>
    </subcellularLocation>
</comment>
<keyword evidence="5" id="KW-0282">Flagellum</keyword>
<dbReference type="InterPro" id="IPR020013">
    <property type="entry name" value="Flagellar_FlgE/F/G"/>
</dbReference>
<evidence type="ECO:0000313" key="5">
    <source>
        <dbReference type="EMBL" id="MEI5909117.1"/>
    </source>
</evidence>
<proteinExistence type="inferred from homology"/>
<evidence type="ECO:0000256" key="2">
    <source>
        <dbReference type="RuleBase" id="RU362116"/>
    </source>
</evidence>
<feature type="domain" description="Flagellar basal body rod protein N-terminal" evidence="3">
    <location>
        <begin position="7"/>
        <end position="35"/>
    </location>
</feature>
<protein>
    <submittedName>
        <fullName evidence="5">Flagellar hook-basal body protein</fullName>
    </submittedName>
</protein>